<dbReference type="GO" id="GO:0005829">
    <property type="term" value="C:cytosol"/>
    <property type="evidence" value="ECO:0007669"/>
    <property type="project" value="TreeGrafter"/>
</dbReference>
<dbReference type="Proteomes" id="UP000004947">
    <property type="component" value="Unassembled WGS sequence"/>
</dbReference>
<accession>A6DKX1</accession>
<gene>
    <name evidence="6" type="ORF">LNTAR_20243</name>
</gene>
<dbReference type="NCBIfam" id="TIGR02195">
    <property type="entry name" value="heptsyl_trn_II"/>
    <property type="match status" value="1"/>
</dbReference>
<dbReference type="Pfam" id="PF01075">
    <property type="entry name" value="Glyco_transf_9"/>
    <property type="match status" value="1"/>
</dbReference>
<evidence type="ECO:0000256" key="4">
    <source>
        <dbReference type="ARBA" id="ARBA00044042"/>
    </source>
</evidence>
<comment type="similarity">
    <text evidence="3">Belongs to the glycosyltransferase 9 family.</text>
</comment>
<dbReference type="CDD" id="cd03789">
    <property type="entry name" value="GT9_LPS_heptosyltransferase"/>
    <property type="match status" value="1"/>
</dbReference>
<dbReference type="GO" id="GO:0009244">
    <property type="term" value="P:lipopolysaccharide core region biosynthetic process"/>
    <property type="evidence" value="ECO:0007669"/>
    <property type="project" value="TreeGrafter"/>
</dbReference>
<protein>
    <recommendedName>
        <fullName evidence="4">lipopolysaccharide heptosyltransferase II</fullName>
        <ecNumber evidence="4">2.4.99.24</ecNumber>
    </recommendedName>
</protein>
<keyword evidence="7" id="KW-1185">Reference proteome</keyword>
<evidence type="ECO:0000256" key="2">
    <source>
        <dbReference type="ARBA" id="ARBA00022679"/>
    </source>
</evidence>
<dbReference type="RefSeq" id="WP_007278533.1">
    <property type="nucleotide sequence ID" value="NZ_ABCK01000008.1"/>
</dbReference>
<evidence type="ECO:0000313" key="6">
    <source>
        <dbReference type="EMBL" id="EDM27573.1"/>
    </source>
</evidence>
<dbReference type="EC" id="2.4.99.24" evidence="4"/>
<reference evidence="6 7" key="1">
    <citation type="journal article" date="2010" name="J. Bacteriol.">
        <title>Genome sequence of Lentisphaera araneosa HTCC2155T, the type species of the order Lentisphaerales in the phylum Lentisphaerae.</title>
        <authorList>
            <person name="Thrash J.C."/>
            <person name="Cho J.C."/>
            <person name="Vergin K.L."/>
            <person name="Morris R.M."/>
            <person name="Giovannoni S.J."/>
        </authorList>
    </citation>
    <scope>NUCLEOTIDE SEQUENCE [LARGE SCALE GENOMIC DNA]</scope>
    <source>
        <strain evidence="6 7">HTCC2155</strain>
    </source>
</reference>
<comment type="catalytic activity">
    <reaction evidence="5">
        <text>an L-alpha-D-Hep-(1-&gt;5)-[alpha-Kdo-(2-&gt;4)]-alpha-Kdo-(2-&gt;6)-lipid A + ADP-L-glycero-beta-D-manno-heptose = an L-alpha-D-Hep-(1-&gt;3)-L-alpha-D-Hep-(1-&gt;5)-[alpha-Kdo-(2-&gt;4)]-alpha-Kdo-(2-&gt;6)-lipid A + ADP + H(+)</text>
        <dbReference type="Rhea" id="RHEA:74071"/>
        <dbReference type="ChEBI" id="CHEBI:15378"/>
        <dbReference type="ChEBI" id="CHEBI:61506"/>
        <dbReference type="ChEBI" id="CHEBI:193068"/>
        <dbReference type="ChEBI" id="CHEBI:193069"/>
        <dbReference type="ChEBI" id="CHEBI:456216"/>
        <dbReference type="EC" id="2.4.99.24"/>
    </reaction>
</comment>
<evidence type="ECO:0000256" key="3">
    <source>
        <dbReference type="ARBA" id="ARBA00043995"/>
    </source>
</evidence>
<dbReference type="InterPro" id="IPR002201">
    <property type="entry name" value="Glyco_trans_9"/>
</dbReference>
<proteinExistence type="inferred from homology"/>
<dbReference type="InterPro" id="IPR051199">
    <property type="entry name" value="LPS_LOS_Heptosyltrfase"/>
</dbReference>
<dbReference type="EMBL" id="ABCK01000008">
    <property type="protein sequence ID" value="EDM27573.1"/>
    <property type="molecule type" value="Genomic_DNA"/>
</dbReference>
<dbReference type="PANTHER" id="PTHR30160:SF7">
    <property type="entry name" value="ADP-HEPTOSE--LPS HEPTOSYLTRANSFERASE 2"/>
    <property type="match status" value="1"/>
</dbReference>
<sequence>MIPNYYQAEIGSEPDNIQRQQIPQNLQARGAIIRSVNWLGDAVMTLPAVYKIQQSLPNGAPFIILCKKNLASLWQSFPWVSEVIAMEEKHTKRRETELIRKANPGFAVIFPNSFGSAMDLFLKGIPLKIGRSGRGRGLMLNRSLPGFYRTPGEDKNHQLKEYLELAYIAGGQGWNDQFEAATPNIDKDKLAKIAYTEQRDIWLNIAPGAAFGPAKQWPAKHYAELANWWISKGGKVAILGAPGEEQVGAEVESLCPKALNLVGKTSIPELMHILAGSKFCVVNDSGAMHLAASVRAQGVAIFGSTDSFATGPLGGRWKIASTNPECSPCLQKTCPLNEDQYKCLSTVSPNMVIELLESLG</sequence>
<evidence type="ECO:0000256" key="5">
    <source>
        <dbReference type="ARBA" id="ARBA00047503"/>
    </source>
</evidence>
<dbReference type="SUPFAM" id="SSF53756">
    <property type="entry name" value="UDP-Glycosyltransferase/glycogen phosphorylase"/>
    <property type="match status" value="1"/>
</dbReference>
<dbReference type="Gene3D" id="3.40.50.2000">
    <property type="entry name" value="Glycogen Phosphorylase B"/>
    <property type="match status" value="2"/>
</dbReference>
<dbReference type="GO" id="GO:0008713">
    <property type="term" value="F:ADP-heptose-lipopolysaccharide heptosyltransferase activity"/>
    <property type="evidence" value="ECO:0007669"/>
    <property type="project" value="UniProtKB-EC"/>
</dbReference>
<dbReference type="AlphaFoldDB" id="A6DKX1"/>
<name>A6DKX1_9BACT</name>
<comment type="caution">
    <text evidence="6">The sequence shown here is derived from an EMBL/GenBank/DDBJ whole genome shotgun (WGS) entry which is preliminary data.</text>
</comment>
<organism evidence="6 7">
    <name type="scientific">Lentisphaera araneosa HTCC2155</name>
    <dbReference type="NCBI Taxonomy" id="313628"/>
    <lineage>
        <taxon>Bacteria</taxon>
        <taxon>Pseudomonadati</taxon>
        <taxon>Lentisphaerota</taxon>
        <taxon>Lentisphaeria</taxon>
        <taxon>Lentisphaerales</taxon>
        <taxon>Lentisphaeraceae</taxon>
        <taxon>Lentisphaera</taxon>
    </lineage>
</organism>
<keyword evidence="1" id="KW-0328">Glycosyltransferase</keyword>
<dbReference type="InterPro" id="IPR011910">
    <property type="entry name" value="RfaF"/>
</dbReference>
<dbReference type="STRING" id="313628.LNTAR_20243"/>
<dbReference type="OrthoDB" id="9797795at2"/>
<evidence type="ECO:0000256" key="1">
    <source>
        <dbReference type="ARBA" id="ARBA00022676"/>
    </source>
</evidence>
<keyword evidence="2 6" id="KW-0808">Transferase</keyword>
<evidence type="ECO:0000313" key="7">
    <source>
        <dbReference type="Proteomes" id="UP000004947"/>
    </source>
</evidence>
<dbReference type="eggNOG" id="COG0859">
    <property type="taxonomic scope" value="Bacteria"/>
</dbReference>
<dbReference type="PANTHER" id="PTHR30160">
    <property type="entry name" value="TETRAACYLDISACCHARIDE 4'-KINASE-RELATED"/>
    <property type="match status" value="1"/>
</dbReference>